<feature type="transmembrane region" description="Helical" evidence="1">
    <location>
        <begin position="151"/>
        <end position="168"/>
    </location>
</feature>
<dbReference type="Proteomes" id="UP000198836">
    <property type="component" value="Unassembled WGS sequence"/>
</dbReference>
<evidence type="ECO:0000256" key="1">
    <source>
        <dbReference type="SAM" id="Phobius"/>
    </source>
</evidence>
<feature type="transmembrane region" description="Helical" evidence="1">
    <location>
        <begin position="126"/>
        <end position="145"/>
    </location>
</feature>
<dbReference type="OrthoDB" id="823791at2"/>
<evidence type="ECO:0000313" key="2">
    <source>
        <dbReference type="EMBL" id="SFA54900.1"/>
    </source>
</evidence>
<dbReference type="AlphaFoldDB" id="A0A1I0TT66"/>
<keyword evidence="1" id="KW-0472">Membrane</keyword>
<sequence length="187" mass="21217">MNTIKLNFIPYQLKGITGTVEHLDKSSNTHVFGSTGYTHGNHYSTDITSAVVVGDDIYLKDKTGKDHLFRLRNFDVACRAGNTLTVVSTSRWGKAKGRNLVVINHNLDRAFYHKYNVKRLCAPNKYLLIGVFAILTYFIVPAFTFYFIGEYAVTLIVLALVLVAYYFTMTKVNEQKLKAAIEPKYFL</sequence>
<keyword evidence="3" id="KW-1185">Reference proteome</keyword>
<accession>A0A1I0TT66</accession>
<reference evidence="3" key="1">
    <citation type="submission" date="2016-10" db="EMBL/GenBank/DDBJ databases">
        <authorList>
            <person name="Varghese N."/>
            <person name="Submissions S."/>
        </authorList>
    </citation>
    <scope>NUCLEOTIDE SEQUENCE [LARGE SCALE GENOMIC DNA]</scope>
    <source>
        <strain evidence="3">DSM 18130</strain>
    </source>
</reference>
<protein>
    <submittedName>
        <fullName evidence="2">Uncharacterized protein</fullName>
    </submittedName>
</protein>
<dbReference type="STRING" id="332999.SAMN04488511_11439"/>
<dbReference type="RefSeq" id="WP_090985738.1">
    <property type="nucleotide sequence ID" value="NZ_FOJM01000014.1"/>
</dbReference>
<proteinExistence type="predicted"/>
<keyword evidence="1" id="KW-0812">Transmembrane</keyword>
<evidence type="ECO:0000313" key="3">
    <source>
        <dbReference type="Proteomes" id="UP000198836"/>
    </source>
</evidence>
<name>A0A1I0TT66_9SPHI</name>
<gene>
    <name evidence="2" type="ORF">SAMN04488511_11439</name>
</gene>
<organism evidence="2 3">
    <name type="scientific">Pedobacter suwonensis</name>
    <dbReference type="NCBI Taxonomy" id="332999"/>
    <lineage>
        <taxon>Bacteria</taxon>
        <taxon>Pseudomonadati</taxon>
        <taxon>Bacteroidota</taxon>
        <taxon>Sphingobacteriia</taxon>
        <taxon>Sphingobacteriales</taxon>
        <taxon>Sphingobacteriaceae</taxon>
        <taxon>Pedobacter</taxon>
    </lineage>
</organism>
<keyword evidence="1" id="KW-1133">Transmembrane helix</keyword>
<dbReference type="EMBL" id="FOJM01000014">
    <property type="protein sequence ID" value="SFA54900.1"/>
    <property type="molecule type" value="Genomic_DNA"/>
</dbReference>